<dbReference type="EMBL" id="UINC01006902">
    <property type="protein sequence ID" value="SVA30301.1"/>
    <property type="molecule type" value="Genomic_DNA"/>
</dbReference>
<reference evidence="1" key="1">
    <citation type="submission" date="2018-05" db="EMBL/GenBank/DDBJ databases">
        <authorList>
            <person name="Lanie J.A."/>
            <person name="Ng W.-L."/>
            <person name="Kazmierczak K.M."/>
            <person name="Andrzejewski T.M."/>
            <person name="Davidsen T.M."/>
            <person name="Wayne K.J."/>
            <person name="Tettelin H."/>
            <person name="Glass J.I."/>
            <person name="Rusch D."/>
            <person name="Podicherti R."/>
            <person name="Tsui H.-C.T."/>
            <person name="Winkler M.E."/>
        </authorList>
    </citation>
    <scope>NUCLEOTIDE SEQUENCE</scope>
</reference>
<dbReference type="AlphaFoldDB" id="A0A381URA3"/>
<evidence type="ECO:0000313" key="1">
    <source>
        <dbReference type="EMBL" id="SVA30301.1"/>
    </source>
</evidence>
<gene>
    <name evidence="1" type="ORF">METZ01_LOCUS83155</name>
</gene>
<sequence length="78" mass="8075">IGGSVAHMSEVVSAIKSVTPEANITHEEAGLPFPKGAADSELQALLGEVPYTPLDEGVANTMAHFKTAIHDGLLPTHS</sequence>
<evidence type="ECO:0008006" key="2">
    <source>
        <dbReference type="Google" id="ProtNLM"/>
    </source>
</evidence>
<proteinExistence type="predicted"/>
<organism evidence="1">
    <name type="scientific">marine metagenome</name>
    <dbReference type="NCBI Taxonomy" id="408172"/>
    <lineage>
        <taxon>unclassified sequences</taxon>
        <taxon>metagenomes</taxon>
        <taxon>ecological metagenomes</taxon>
    </lineage>
</organism>
<name>A0A381URA3_9ZZZZ</name>
<accession>A0A381URA3</accession>
<feature type="non-terminal residue" evidence="1">
    <location>
        <position position="1"/>
    </location>
</feature>
<protein>
    <recommendedName>
        <fullName evidence="2">NAD-dependent epimerase/dehydratase domain-containing protein</fullName>
    </recommendedName>
</protein>